<dbReference type="RefSeq" id="WP_011644740.1">
    <property type="nucleotide sequence ID" value="NC_008347.1"/>
</dbReference>
<gene>
    <name evidence="2" type="ordered locus">Mmar10_2815</name>
</gene>
<dbReference type="AlphaFoldDB" id="Q0AKU7"/>
<dbReference type="HOGENOM" id="CLU_1756671_0_0_5"/>
<keyword evidence="1" id="KW-0812">Transmembrane</keyword>
<name>Q0AKU7_MARMM</name>
<evidence type="ECO:0000313" key="3">
    <source>
        <dbReference type="Proteomes" id="UP000001964"/>
    </source>
</evidence>
<feature type="transmembrane region" description="Helical" evidence="1">
    <location>
        <begin position="120"/>
        <end position="141"/>
    </location>
</feature>
<feature type="transmembrane region" description="Helical" evidence="1">
    <location>
        <begin position="78"/>
        <end position="100"/>
    </location>
</feature>
<keyword evidence="1" id="KW-1133">Transmembrane helix</keyword>
<organism evidence="2 3">
    <name type="scientific">Maricaulis maris (strain MCS10)</name>
    <name type="common">Caulobacter maris</name>
    <dbReference type="NCBI Taxonomy" id="394221"/>
    <lineage>
        <taxon>Bacteria</taxon>
        <taxon>Pseudomonadati</taxon>
        <taxon>Pseudomonadota</taxon>
        <taxon>Alphaproteobacteria</taxon>
        <taxon>Maricaulales</taxon>
        <taxon>Maricaulaceae</taxon>
        <taxon>Maricaulis</taxon>
    </lineage>
</organism>
<proteinExistence type="predicted"/>
<evidence type="ECO:0000313" key="2">
    <source>
        <dbReference type="EMBL" id="ABI67096.1"/>
    </source>
</evidence>
<accession>Q0AKU7</accession>
<reference evidence="2 3" key="1">
    <citation type="submission" date="2006-08" db="EMBL/GenBank/DDBJ databases">
        <title>Complete sequence of Maricaulis maris MCS10.</title>
        <authorList>
            <consortium name="US DOE Joint Genome Institute"/>
            <person name="Copeland A."/>
            <person name="Lucas S."/>
            <person name="Lapidus A."/>
            <person name="Barry K."/>
            <person name="Detter J.C."/>
            <person name="Glavina del Rio T."/>
            <person name="Hammon N."/>
            <person name="Israni S."/>
            <person name="Dalin E."/>
            <person name="Tice H."/>
            <person name="Pitluck S."/>
            <person name="Saunders E."/>
            <person name="Brettin T."/>
            <person name="Bruce D."/>
            <person name="Han C."/>
            <person name="Tapia R."/>
            <person name="Gilna P."/>
            <person name="Schmutz J."/>
            <person name="Larimer F."/>
            <person name="Land M."/>
            <person name="Hauser L."/>
            <person name="Kyrpides N."/>
            <person name="Mikhailova N."/>
            <person name="Viollier P."/>
            <person name="Stephens C."/>
            <person name="Richardson P."/>
        </authorList>
    </citation>
    <scope>NUCLEOTIDE SEQUENCE [LARGE SCALE GENOMIC DNA]</scope>
    <source>
        <strain evidence="2 3">MCS10</strain>
    </source>
</reference>
<dbReference type="KEGG" id="mmr:Mmar10_2815"/>
<sequence length="148" mass="16301">MPRLRQALIVLAILRGAYGLRSPLAGYLHQLGLEGQLGFTGAVTRTLAETGVLLSALALVVQLGYFVVAWAFWRSSKWLVWIALAVYLVDQAMWIGFSLRPEDVAAHEQERVDQNFDPEFLDWAMFTLETLIAAGALALGVRAATGRN</sequence>
<dbReference type="Proteomes" id="UP000001964">
    <property type="component" value="Chromosome"/>
</dbReference>
<dbReference type="EMBL" id="CP000449">
    <property type="protein sequence ID" value="ABI67096.1"/>
    <property type="molecule type" value="Genomic_DNA"/>
</dbReference>
<protein>
    <submittedName>
        <fullName evidence="2">Uncharacterized protein</fullName>
    </submittedName>
</protein>
<feature type="transmembrane region" description="Helical" evidence="1">
    <location>
        <begin position="52"/>
        <end position="73"/>
    </location>
</feature>
<evidence type="ECO:0000256" key="1">
    <source>
        <dbReference type="SAM" id="Phobius"/>
    </source>
</evidence>
<keyword evidence="3" id="KW-1185">Reference proteome</keyword>
<keyword evidence="1" id="KW-0472">Membrane</keyword>
<dbReference type="STRING" id="394221.Mmar10_2815"/>